<dbReference type="PANTHER" id="PTHR47520">
    <property type="entry name" value="CX DOMAIN-CONTAINING PROTEIN-RELATED"/>
    <property type="match status" value="1"/>
</dbReference>
<dbReference type="Pfam" id="PF01705">
    <property type="entry name" value="CX"/>
    <property type="match status" value="1"/>
</dbReference>
<feature type="region of interest" description="Disordered" evidence="1">
    <location>
        <begin position="22"/>
        <end position="47"/>
    </location>
</feature>
<feature type="domain" description="CX" evidence="4">
    <location>
        <begin position="93"/>
        <end position="136"/>
    </location>
</feature>
<evidence type="ECO:0000256" key="3">
    <source>
        <dbReference type="SAM" id="SignalP"/>
    </source>
</evidence>
<organism evidence="5 6">
    <name type="scientific">Caenorhabditis japonica</name>
    <dbReference type="NCBI Taxonomy" id="281687"/>
    <lineage>
        <taxon>Eukaryota</taxon>
        <taxon>Metazoa</taxon>
        <taxon>Ecdysozoa</taxon>
        <taxon>Nematoda</taxon>
        <taxon>Chromadorea</taxon>
        <taxon>Rhabditida</taxon>
        <taxon>Rhabditina</taxon>
        <taxon>Rhabditomorpha</taxon>
        <taxon>Rhabditoidea</taxon>
        <taxon>Rhabditidae</taxon>
        <taxon>Peloderinae</taxon>
        <taxon>Caenorhabditis</taxon>
    </lineage>
</organism>
<evidence type="ECO:0000259" key="4">
    <source>
        <dbReference type="Pfam" id="PF01705"/>
    </source>
</evidence>
<keyword evidence="2" id="KW-1133">Transmembrane helix</keyword>
<feature type="chain" id="PRO_5035790873" evidence="3">
    <location>
        <begin position="22"/>
        <end position="179"/>
    </location>
</feature>
<keyword evidence="2" id="KW-0472">Membrane</keyword>
<dbReference type="InterPro" id="IPR002619">
    <property type="entry name" value="CX"/>
</dbReference>
<dbReference type="AlphaFoldDB" id="A0A8R1E1X3"/>
<reference evidence="5" key="2">
    <citation type="submission" date="2022-06" db="UniProtKB">
        <authorList>
            <consortium name="EnsemblMetazoa"/>
        </authorList>
    </citation>
    <scope>IDENTIFICATION</scope>
    <source>
        <strain evidence="5">DF5081</strain>
    </source>
</reference>
<keyword evidence="2" id="KW-0812">Transmembrane</keyword>
<name>A0A8R1E1X3_CAEJA</name>
<feature type="transmembrane region" description="Helical" evidence="2">
    <location>
        <begin position="135"/>
        <end position="160"/>
    </location>
</feature>
<reference evidence="6" key="1">
    <citation type="submission" date="2010-08" db="EMBL/GenBank/DDBJ databases">
        <authorList>
            <consortium name="Caenorhabditis japonica Sequencing Consortium"/>
            <person name="Wilson R.K."/>
        </authorList>
    </citation>
    <scope>NUCLEOTIDE SEQUENCE [LARGE SCALE GENOMIC DNA]</scope>
    <source>
        <strain evidence="6">DF5081</strain>
    </source>
</reference>
<protein>
    <submittedName>
        <fullName evidence="5">CX domain-containing protein</fullName>
    </submittedName>
</protein>
<dbReference type="PANTHER" id="PTHR47520:SF13">
    <property type="entry name" value="PROTEIN CBG10012"/>
    <property type="match status" value="1"/>
</dbReference>
<feature type="signal peptide" evidence="3">
    <location>
        <begin position="1"/>
        <end position="21"/>
    </location>
</feature>
<evidence type="ECO:0000256" key="2">
    <source>
        <dbReference type="SAM" id="Phobius"/>
    </source>
</evidence>
<evidence type="ECO:0000256" key="1">
    <source>
        <dbReference type="SAM" id="MobiDB-lite"/>
    </source>
</evidence>
<dbReference type="EnsemblMetazoa" id="CJA16505.1">
    <property type="protein sequence ID" value="CJA16505.1"/>
    <property type="gene ID" value="WBGene00135709"/>
</dbReference>
<keyword evidence="3" id="KW-0732">Signal</keyword>
<dbReference type="Proteomes" id="UP000005237">
    <property type="component" value="Unassembled WGS sequence"/>
</dbReference>
<accession>A0A8R1E1X3</accession>
<evidence type="ECO:0000313" key="6">
    <source>
        <dbReference type="Proteomes" id="UP000005237"/>
    </source>
</evidence>
<evidence type="ECO:0000313" key="5">
    <source>
        <dbReference type="EnsemblMetazoa" id="CJA16505.1"/>
    </source>
</evidence>
<sequence>MKSTWLLLIAFVVLSPPECTAKKSGRGGSSSARHHSKSKPYYTRKYSKPGSIEHTSSFRSFVFGATSGLLMFNAGRHVIQDSSEPISFGNRKYYWGENRYVPDEKLPIECVNRIDPQDPQFGRVYFDNESRPQEIVSLLVILLIVSVLSIFVIECVRWCLHCTYFCKHGHTRDFEPLSI</sequence>
<keyword evidence="6" id="KW-1185">Reference proteome</keyword>
<proteinExistence type="predicted"/>